<gene>
    <name evidence="2" type="ORF">SCD_n00482</name>
</gene>
<dbReference type="KEGG" id="sdr:SCD_n00482"/>
<feature type="transmembrane region" description="Helical" evidence="1">
    <location>
        <begin position="87"/>
        <end position="105"/>
    </location>
</feature>
<dbReference type="InterPro" id="IPR011435">
    <property type="entry name" value="UmpAB"/>
</dbReference>
<protein>
    <recommendedName>
        <fullName evidence="4">DUF1538 domain-containing protein</fullName>
    </recommendedName>
</protein>
<organism evidence="2 3">
    <name type="scientific">Sulfuricella denitrificans (strain DSM 22764 / NBRC 105220 / skB26)</name>
    <dbReference type="NCBI Taxonomy" id="1163617"/>
    <lineage>
        <taxon>Bacteria</taxon>
        <taxon>Pseudomonadati</taxon>
        <taxon>Pseudomonadota</taxon>
        <taxon>Betaproteobacteria</taxon>
        <taxon>Nitrosomonadales</taxon>
        <taxon>Sulfuricellaceae</taxon>
        <taxon>Sulfuricella</taxon>
    </lineage>
</organism>
<dbReference type="EMBL" id="AP013066">
    <property type="protein sequence ID" value="BAN34330.1"/>
    <property type="molecule type" value="Genomic_DNA"/>
</dbReference>
<dbReference type="AlphaFoldDB" id="S6A9L7"/>
<dbReference type="HOGENOM" id="CLU_026769_2_2_4"/>
<keyword evidence="1" id="KW-1133">Transmembrane helix</keyword>
<proteinExistence type="predicted"/>
<evidence type="ECO:0000313" key="2">
    <source>
        <dbReference type="EMBL" id="BAN34330.1"/>
    </source>
</evidence>
<feature type="transmembrane region" description="Helical" evidence="1">
    <location>
        <begin position="401"/>
        <end position="429"/>
    </location>
</feature>
<accession>S6A9L7</accession>
<evidence type="ECO:0000313" key="3">
    <source>
        <dbReference type="Proteomes" id="UP000015559"/>
    </source>
</evidence>
<dbReference type="STRING" id="1163617.SCD_n00482"/>
<feature type="transmembrane region" description="Helical" evidence="1">
    <location>
        <begin position="505"/>
        <end position="527"/>
    </location>
</feature>
<dbReference type="RefSeq" id="WP_009206724.1">
    <property type="nucleotide sequence ID" value="NC_022357.1"/>
</dbReference>
<sequence>MNTRIRYGDYLGAVRHRQHAISYNVVTAHGPSRRRMRLRVVDVYRLIGPYVGLRFFEQVRAVVPLAMFMVLFLLVVLHVQVANPGDVALGLVGIMVGLMLFIEGVKHGLMPFSENIGYIMPGRSSLMSVALVAFALGAAATLAEPAIGALKAAGSLTSAEASPQLYSLLHDRVHWLVFAVAIGVGLAVLVGILRFYFNWRLKTILLIIVPPCLMLTAYLASDPRLAPILGLAWDCGAVTTGPVTVPLVLAVGIGVSAATGREDNPLSGFGIVTLASLFPVMSVMLLGLFVEWGWMNDISIESLVATATSENGFQMGPFADITLAVRAILPLVLFLWVVQRFLLKEKQQNLNIVVYGVLLAILGMALFSVGLDYGLTELGTQAGEVFPAAFSRFESVPDSPLYSHGVGITLTLLFALLLGFGATLAEPALNAMGMTVQELTDGAFTKNTLIRAVAFGVGIGTTIGVCKIIFNLPIAWLLLPSYVLALFMTLFSGEEYVNLAWDSAGVTTGPVTVPLVLALGLGLGKAVGVQDGFGILAMASVGPIISVLAVGLWIRMRTALNRRARVIIE</sequence>
<dbReference type="OrthoDB" id="9781614at2"/>
<evidence type="ECO:0000256" key="1">
    <source>
        <dbReference type="SAM" id="Phobius"/>
    </source>
</evidence>
<feature type="transmembrane region" description="Helical" evidence="1">
    <location>
        <begin position="173"/>
        <end position="197"/>
    </location>
</feature>
<feature type="transmembrane region" description="Helical" evidence="1">
    <location>
        <begin position="476"/>
        <end position="493"/>
    </location>
</feature>
<feature type="transmembrane region" description="Helical" evidence="1">
    <location>
        <begin position="449"/>
        <end position="470"/>
    </location>
</feature>
<feature type="transmembrane region" description="Helical" evidence="1">
    <location>
        <begin position="204"/>
        <end position="221"/>
    </location>
</feature>
<keyword evidence="1" id="KW-0812">Transmembrane</keyword>
<keyword evidence="1" id="KW-0472">Membrane</keyword>
<feature type="transmembrane region" description="Helical" evidence="1">
    <location>
        <begin position="315"/>
        <end position="338"/>
    </location>
</feature>
<feature type="transmembrane region" description="Helical" evidence="1">
    <location>
        <begin position="533"/>
        <end position="554"/>
    </location>
</feature>
<feature type="transmembrane region" description="Helical" evidence="1">
    <location>
        <begin position="126"/>
        <end position="153"/>
    </location>
</feature>
<feature type="transmembrane region" description="Helical" evidence="1">
    <location>
        <begin position="350"/>
        <end position="371"/>
    </location>
</feature>
<name>S6A9L7_SULDS</name>
<keyword evidence="3" id="KW-1185">Reference proteome</keyword>
<feature type="transmembrane region" description="Helical" evidence="1">
    <location>
        <begin position="61"/>
        <end position="81"/>
    </location>
</feature>
<reference evidence="2 3" key="1">
    <citation type="journal article" date="2012" name="Appl. Environ. Microbiol.">
        <title>Draft genome sequence of a psychrotolerant sulfur-oxidizing bacterium, Sulfuricella denitrificans skB26, and proteomic insights into cold adaptation.</title>
        <authorList>
            <person name="Watanabe T."/>
            <person name="Kojima H."/>
            <person name="Fukui M."/>
        </authorList>
    </citation>
    <scope>NUCLEOTIDE SEQUENCE [LARGE SCALE GENOMIC DNA]</scope>
    <source>
        <strain evidence="3">skB26</strain>
    </source>
</reference>
<evidence type="ECO:0008006" key="4">
    <source>
        <dbReference type="Google" id="ProtNLM"/>
    </source>
</evidence>
<dbReference type="eggNOG" id="ENOG502Z7NN">
    <property type="taxonomic scope" value="Bacteria"/>
</dbReference>
<dbReference type="Proteomes" id="UP000015559">
    <property type="component" value="Chromosome"/>
</dbReference>
<dbReference type="Pfam" id="PF07556">
    <property type="entry name" value="DUF1538"/>
    <property type="match status" value="2"/>
</dbReference>
<feature type="transmembrane region" description="Helical" evidence="1">
    <location>
        <begin position="241"/>
        <end position="259"/>
    </location>
</feature>
<feature type="transmembrane region" description="Helical" evidence="1">
    <location>
        <begin position="271"/>
        <end position="295"/>
    </location>
</feature>